<accession>A0ABQ4PQM4</accession>
<organism evidence="3 4">
    <name type="scientific">Shewanella sairae</name>
    <dbReference type="NCBI Taxonomy" id="190310"/>
    <lineage>
        <taxon>Bacteria</taxon>
        <taxon>Pseudomonadati</taxon>
        <taxon>Pseudomonadota</taxon>
        <taxon>Gammaproteobacteria</taxon>
        <taxon>Alteromonadales</taxon>
        <taxon>Shewanellaceae</taxon>
        <taxon>Shewanella</taxon>
    </lineage>
</organism>
<dbReference type="InterPro" id="IPR003488">
    <property type="entry name" value="DprA"/>
</dbReference>
<evidence type="ECO:0000259" key="2">
    <source>
        <dbReference type="Pfam" id="PF02481"/>
    </source>
</evidence>
<dbReference type="Gene3D" id="3.40.50.450">
    <property type="match status" value="1"/>
</dbReference>
<proteinExistence type="inferred from homology"/>
<dbReference type="PANTHER" id="PTHR43022">
    <property type="entry name" value="PROTEIN SMF"/>
    <property type="match status" value="1"/>
</dbReference>
<feature type="domain" description="Smf/DprA SLOG" evidence="2">
    <location>
        <begin position="96"/>
        <end position="282"/>
    </location>
</feature>
<dbReference type="Proteomes" id="UP000887104">
    <property type="component" value="Unassembled WGS sequence"/>
</dbReference>
<name>A0ABQ4PQM4_9GAMM</name>
<comment type="similarity">
    <text evidence="1">Belongs to the DprA/Smf family.</text>
</comment>
<sequence>MTDFSHKRWKLEAVAFYALQTIKGVGFHTLNKLAKGGVRFHDLLFSTDVEYFQKTLGIVYADEDIKEPQDWVIIQNAYWAIGMEIASSIGKQGIGVIFNEQDAFPPQLRAIQNPPMWLFVQGNLNNLYKPSVAIVGSRKTSEDGLWLTKYIVSALADTDVVTVSGLAEGIDQKAHIESMRFDVPTVAILGTGIDSNYPKGSDKVRAEILQKGGTIVSEYLLKQSYSAENFVRRNRIQAGLANAVIPVEWKIKSGTAHTVKFTKDFGRHLLMPYLPKSINNKDELLSVQSFEKGKTFMIPQEGSALMDIIRNFKSDEFHLVDPKSVQQLPFDLD</sequence>
<evidence type="ECO:0000313" key="4">
    <source>
        <dbReference type="Proteomes" id="UP000887104"/>
    </source>
</evidence>
<evidence type="ECO:0000256" key="1">
    <source>
        <dbReference type="ARBA" id="ARBA00006525"/>
    </source>
</evidence>
<dbReference type="PANTHER" id="PTHR43022:SF1">
    <property type="entry name" value="PROTEIN SMF"/>
    <property type="match status" value="1"/>
</dbReference>
<evidence type="ECO:0000313" key="3">
    <source>
        <dbReference type="EMBL" id="GIU51538.1"/>
    </source>
</evidence>
<dbReference type="InterPro" id="IPR057666">
    <property type="entry name" value="DrpA_SLOG"/>
</dbReference>
<dbReference type="RefSeq" id="WP_220783118.1">
    <property type="nucleotide sequence ID" value="NZ_BPEY01000120.1"/>
</dbReference>
<dbReference type="SUPFAM" id="SSF102405">
    <property type="entry name" value="MCP/YpsA-like"/>
    <property type="match status" value="1"/>
</dbReference>
<keyword evidence="4" id="KW-1185">Reference proteome</keyword>
<dbReference type="EMBL" id="BPEY01000120">
    <property type="protein sequence ID" value="GIU51538.1"/>
    <property type="molecule type" value="Genomic_DNA"/>
</dbReference>
<gene>
    <name evidence="3" type="ORF">TUM4438_41510</name>
</gene>
<comment type="caution">
    <text evidence="3">The sequence shown here is derived from an EMBL/GenBank/DDBJ whole genome shotgun (WGS) entry which is preliminary data.</text>
</comment>
<reference evidence="3" key="1">
    <citation type="submission" date="2021-05" db="EMBL/GenBank/DDBJ databases">
        <title>Molecular characterization for Shewanella algae harboring chromosomal blaOXA-55-like strains isolated from clinical and environment sample.</title>
        <authorList>
            <person name="Ohama Y."/>
            <person name="Aoki K."/>
            <person name="Harada S."/>
            <person name="Moriya K."/>
            <person name="Ishii Y."/>
            <person name="Tateda K."/>
        </authorList>
    </citation>
    <scope>NUCLEOTIDE SEQUENCE</scope>
    <source>
        <strain evidence="3">JCM 11563</strain>
    </source>
</reference>
<protein>
    <recommendedName>
        <fullName evidence="2">Smf/DprA SLOG domain-containing protein</fullName>
    </recommendedName>
</protein>
<dbReference type="Pfam" id="PF02481">
    <property type="entry name" value="DNA_processg_A"/>
    <property type="match status" value="1"/>
</dbReference>